<evidence type="ECO:0000313" key="1">
    <source>
        <dbReference type="EMBL" id="MPM42021.1"/>
    </source>
</evidence>
<dbReference type="AlphaFoldDB" id="A0A644ZQ64"/>
<accession>A0A644ZQ64</accession>
<comment type="caution">
    <text evidence="1">The sequence shown here is derived from an EMBL/GenBank/DDBJ whole genome shotgun (WGS) entry which is preliminary data.</text>
</comment>
<sequence length="55" mass="6211">MMTIEEKARLQEWVNAGNDEHDNPWLMAGEDGRPLDFVTALRDMLSLAAEHSAAR</sequence>
<protein>
    <submittedName>
        <fullName evidence="1">Uncharacterized protein</fullName>
    </submittedName>
</protein>
<dbReference type="EMBL" id="VSSQ01009576">
    <property type="protein sequence ID" value="MPM42021.1"/>
    <property type="molecule type" value="Genomic_DNA"/>
</dbReference>
<gene>
    <name evidence="1" type="ORF">SDC9_88683</name>
</gene>
<proteinExistence type="predicted"/>
<name>A0A644ZQ64_9ZZZZ</name>
<organism evidence="1">
    <name type="scientific">bioreactor metagenome</name>
    <dbReference type="NCBI Taxonomy" id="1076179"/>
    <lineage>
        <taxon>unclassified sequences</taxon>
        <taxon>metagenomes</taxon>
        <taxon>ecological metagenomes</taxon>
    </lineage>
</organism>
<reference evidence="1" key="1">
    <citation type="submission" date="2019-08" db="EMBL/GenBank/DDBJ databases">
        <authorList>
            <person name="Kucharzyk K."/>
            <person name="Murdoch R.W."/>
            <person name="Higgins S."/>
            <person name="Loffler F."/>
        </authorList>
    </citation>
    <scope>NUCLEOTIDE SEQUENCE</scope>
</reference>